<evidence type="ECO:0000259" key="4">
    <source>
        <dbReference type="Pfam" id="PF13399"/>
    </source>
</evidence>
<dbReference type="Proteomes" id="UP000183922">
    <property type="component" value="Unassembled WGS sequence"/>
</dbReference>
<evidence type="ECO:0000259" key="3">
    <source>
        <dbReference type="Pfam" id="PF03816"/>
    </source>
</evidence>
<organism evidence="5 6">
    <name type="scientific">Candidatus Kuenenbacteria bacterium CG2_30_39_24</name>
    <dbReference type="NCBI Taxonomy" id="1805236"/>
    <lineage>
        <taxon>Bacteria</taxon>
        <taxon>Candidatus Kueneniibacteriota</taxon>
    </lineage>
</organism>
<dbReference type="PANTHER" id="PTHR33392">
    <property type="entry name" value="POLYISOPRENYL-TEICHOIC ACID--PEPTIDOGLYCAN TEICHOIC ACID TRANSFERASE TAGU"/>
    <property type="match status" value="1"/>
</dbReference>
<comment type="similarity">
    <text evidence="1">Belongs to the LytR/CpsA/Psr (LCP) family.</text>
</comment>
<dbReference type="InterPro" id="IPR004474">
    <property type="entry name" value="LytR_CpsA_psr"/>
</dbReference>
<dbReference type="InterPro" id="IPR050922">
    <property type="entry name" value="LytR/CpsA/Psr_CW_biosynth"/>
</dbReference>
<name>A0A1J5F6V1_9BACT</name>
<accession>A0A1J5F6V1</accession>
<protein>
    <recommendedName>
        <fullName evidence="7">Cell envelope-related transcriptional attenuator domain-containing protein</fullName>
    </recommendedName>
</protein>
<proteinExistence type="inferred from homology"/>
<reference evidence="5 6" key="1">
    <citation type="journal article" date="2016" name="Environ. Microbiol.">
        <title>Genomic resolution of a cold subsurface aquifer community provides metabolic insights for novel microbes adapted to high CO concentrations.</title>
        <authorList>
            <person name="Probst A.J."/>
            <person name="Castelle C.J."/>
            <person name="Singh A."/>
            <person name="Brown C.T."/>
            <person name="Anantharaman K."/>
            <person name="Sharon I."/>
            <person name="Hug L.A."/>
            <person name="Burstein D."/>
            <person name="Emerson J.B."/>
            <person name="Thomas B.C."/>
            <person name="Banfield J.F."/>
        </authorList>
    </citation>
    <scope>NUCLEOTIDE SEQUENCE [LARGE SCALE GENOMIC DNA]</scope>
    <source>
        <strain evidence="5">CG2_30_39_24</strain>
    </source>
</reference>
<evidence type="ECO:0000256" key="1">
    <source>
        <dbReference type="ARBA" id="ARBA00006068"/>
    </source>
</evidence>
<keyword evidence="2" id="KW-1133">Transmembrane helix</keyword>
<keyword evidence="2" id="KW-0812">Transmembrane</keyword>
<dbReference type="PANTHER" id="PTHR33392:SF6">
    <property type="entry name" value="POLYISOPRENYL-TEICHOIC ACID--PEPTIDOGLYCAN TEICHOIC ACID TRANSFERASE TAGU"/>
    <property type="match status" value="1"/>
</dbReference>
<feature type="domain" description="Cell envelope-related transcriptional attenuator" evidence="3">
    <location>
        <begin position="106"/>
        <end position="266"/>
    </location>
</feature>
<dbReference type="Pfam" id="PF03816">
    <property type="entry name" value="LytR_cpsA_psr"/>
    <property type="match status" value="1"/>
</dbReference>
<sequence length="494" mass="55060">MYNNINLVQGTIEEKRRPKKKRTFLQKLVRSLLFILIAYFIISFFLSSKIIFSQETLGAAISKLPVISQLRSILGANDVLSGKDENRLNLLIMGIGGTGHEGALLTDTMMLASVDLSTNQASLISIPRDLLVKIPNNGWQRINHASAYGDLNNYPGGGSALAAKTVEDTFGVPIDYYLRLDFSGFTSMIDDLGGIDVSVDRFFVDNQYPTEDYKVMTISFNQGIEHMDGQRALQFARSRHGDNGEGSDFARAKRQQKILFAVKDKILNWKTLANPNRVYNIYNNITKNIQTNIKPGQLSELMNLAKTIDFGAMEHYVIDDSPGGLLKSIITDDGAQILAPKSGDFEELRDFVKNIFVVKEIINQHVSVVIANGTTIEGLATFAGADLNSWGFTVERLINSPEQDFEKTVIYDLTGNQENALKILKKRLAANTAGELPEFLKPLLYRTNDQGEQEQVATDFLIVVGLDQQRSINALEEWQQEQAKLQVEPANNNN</sequence>
<evidence type="ECO:0000256" key="2">
    <source>
        <dbReference type="SAM" id="Phobius"/>
    </source>
</evidence>
<dbReference type="STRING" id="1805236.AUK13_01840"/>
<evidence type="ECO:0000313" key="6">
    <source>
        <dbReference type="Proteomes" id="UP000183922"/>
    </source>
</evidence>
<dbReference type="InterPro" id="IPR027381">
    <property type="entry name" value="LytR/CpsA/Psr_C"/>
</dbReference>
<dbReference type="AlphaFoldDB" id="A0A1J5F6V1"/>
<dbReference type="Gene3D" id="3.30.70.2390">
    <property type="match status" value="1"/>
</dbReference>
<evidence type="ECO:0000313" key="5">
    <source>
        <dbReference type="EMBL" id="OIP55977.1"/>
    </source>
</evidence>
<dbReference type="Gene3D" id="3.40.630.190">
    <property type="entry name" value="LCP protein"/>
    <property type="match status" value="1"/>
</dbReference>
<feature type="domain" description="LytR/CpsA/Psr regulator C-terminal" evidence="4">
    <location>
        <begin position="366"/>
        <end position="427"/>
    </location>
</feature>
<dbReference type="EMBL" id="MNYR01000028">
    <property type="protein sequence ID" value="OIP55977.1"/>
    <property type="molecule type" value="Genomic_DNA"/>
</dbReference>
<gene>
    <name evidence="5" type="ORF">AUK13_01840</name>
</gene>
<dbReference type="Pfam" id="PF13399">
    <property type="entry name" value="LytR_C"/>
    <property type="match status" value="1"/>
</dbReference>
<dbReference type="NCBIfam" id="TIGR00350">
    <property type="entry name" value="lytR_cpsA_psr"/>
    <property type="match status" value="1"/>
</dbReference>
<evidence type="ECO:0008006" key="7">
    <source>
        <dbReference type="Google" id="ProtNLM"/>
    </source>
</evidence>
<keyword evidence="2" id="KW-0472">Membrane</keyword>
<comment type="caution">
    <text evidence="5">The sequence shown here is derived from an EMBL/GenBank/DDBJ whole genome shotgun (WGS) entry which is preliminary data.</text>
</comment>
<feature type="transmembrane region" description="Helical" evidence="2">
    <location>
        <begin position="28"/>
        <end position="46"/>
    </location>
</feature>